<dbReference type="GO" id="GO:0016020">
    <property type="term" value="C:membrane"/>
    <property type="evidence" value="ECO:0007669"/>
    <property type="project" value="TreeGrafter"/>
</dbReference>
<dbReference type="PANTHER" id="PTHR23028:SF131">
    <property type="entry name" value="BLR2367 PROTEIN"/>
    <property type="match status" value="1"/>
</dbReference>
<sequence>MEVGRGLAALAVVFFHSNASADEYGGPYFQWMATLEHGVDFFFVLSGFIILTAHRQDIGNRNAVWEYLMKRAIRLLPLLWLVVLGYAALRYFGGGTVYAEQIFRSLFPYPSLQPASPLVVWTLRHEIVFYLLFVTLIYARKLGLWVFAVWSLAALIQLALSMFGHAAGGIWSFLLSSYTLDFALGMFIAYLHGKKQFSASIFPLLAGIGLLISSLLVMEYAGFGRLGEADYISPAATAGTLLLGLIFALILHGLLRLESRFTAPRFLVLLGSASYAIYLAHTPLNSILQRLVTYLPDQAIALGGGHIFLIFFGVIGGFVIYFTYERPMGRYLRKKLVKKRLETG</sequence>
<feature type="domain" description="Acyltransferase 3" evidence="1">
    <location>
        <begin position="2"/>
        <end position="320"/>
    </location>
</feature>
<dbReference type="PANTHER" id="PTHR23028">
    <property type="entry name" value="ACETYLTRANSFERASE"/>
    <property type="match status" value="1"/>
</dbReference>
<gene>
    <name evidence="2" type="ORF">MNBD_ALPHA04-1752</name>
</gene>
<dbReference type="EMBL" id="UOEF01000403">
    <property type="protein sequence ID" value="VAW04431.1"/>
    <property type="molecule type" value="Genomic_DNA"/>
</dbReference>
<dbReference type="Pfam" id="PF01757">
    <property type="entry name" value="Acyl_transf_3"/>
    <property type="match status" value="1"/>
</dbReference>
<name>A0A3B0SDU2_9ZZZZ</name>
<proteinExistence type="predicted"/>
<dbReference type="GO" id="GO:0016747">
    <property type="term" value="F:acyltransferase activity, transferring groups other than amino-acyl groups"/>
    <property type="evidence" value="ECO:0007669"/>
    <property type="project" value="InterPro"/>
</dbReference>
<organism evidence="2">
    <name type="scientific">hydrothermal vent metagenome</name>
    <dbReference type="NCBI Taxonomy" id="652676"/>
    <lineage>
        <taxon>unclassified sequences</taxon>
        <taxon>metagenomes</taxon>
        <taxon>ecological metagenomes</taxon>
    </lineage>
</organism>
<accession>A0A3B0SDU2</accession>
<evidence type="ECO:0000259" key="1">
    <source>
        <dbReference type="Pfam" id="PF01757"/>
    </source>
</evidence>
<evidence type="ECO:0000313" key="2">
    <source>
        <dbReference type="EMBL" id="VAW04431.1"/>
    </source>
</evidence>
<reference evidence="2" key="1">
    <citation type="submission" date="2018-06" db="EMBL/GenBank/DDBJ databases">
        <authorList>
            <person name="Zhirakovskaya E."/>
        </authorList>
    </citation>
    <scope>NUCLEOTIDE SEQUENCE</scope>
</reference>
<dbReference type="GO" id="GO:0000271">
    <property type="term" value="P:polysaccharide biosynthetic process"/>
    <property type="evidence" value="ECO:0007669"/>
    <property type="project" value="TreeGrafter"/>
</dbReference>
<dbReference type="AlphaFoldDB" id="A0A3B0SDU2"/>
<dbReference type="InterPro" id="IPR050879">
    <property type="entry name" value="Acyltransferase_3"/>
</dbReference>
<protein>
    <recommendedName>
        <fullName evidence="1">Acyltransferase 3 domain-containing protein</fullName>
    </recommendedName>
</protein>
<dbReference type="InterPro" id="IPR002656">
    <property type="entry name" value="Acyl_transf_3_dom"/>
</dbReference>